<dbReference type="PATRIC" id="fig|1653479.3.peg.2434"/>
<protein>
    <submittedName>
        <fullName evidence="1">Uncharacterized protein</fullName>
    </submittedName>
</protein>
<evidence type="ECO:0000313" key="2">
    <source>
        <dbReference type="Proteomes" id="UP000076038"/>
    </source>
</evidence>
<sequence length="81" mass="9038">MTPEPNRMLQGPNVLRVVWVPGTDRLRGVCHCGSSRLEEDPALLWEWLLAHPIGHFSTVDPVHPELPSVRGELVSHVGRAE</sequence>
<dbReference type="EMBL" id="CP015220">
    <property type="protein sequence ID" value="AMY23705.1"/>
    <property type="molecule type" value="Genomic_DNA"/>
</dbReference>
<reference evidence="1 2" key="1">
    <citation type="journal article" date="2016" name="Genome Announc.">
        <title>Complete Genome and Plasmid Sequences for Rhodococcus fascians D188 and Draft Sequences for Rhodococcus Isolates PBTS 1 and PBTS 2.</title>
        <authorList>
            <person name="Stamler R.A."/>
            <person name="Vereecke D."/>
            <person name="Zhang Y."/>
            <person name="Schilkey F."/>
            <person name="Devitt N."/>
            <person name="Randall J.J."/>
        </authorList>
    </citation>
    <scope>NUCLEOTIDE SEQUENCE [LARGE SCALE GENOMIC DNA]</scope>
    <source>
        <strain evidence="1 2">PBTS2</strain>
    </source>
</reference>
<evidence type="ECO:0000313" key="1">
    <source>
        <dbReference type="EMBL" id="AMY23705.1"/>
    </source>
</evidence>
<dbReference type="AlphaFoldDB" id="A0A143QKM2"/>
<dbReference type="KEGG" id="rhs:A3Q41_02404"/>
<reference evidence="2" key="2">
    <citation type="submission" date="2016-04" db="EMBL/GenBank/DDBJ databases">
        <title>Complete Genome and Plasmid Sequences for Rhodococcus fascians D188 and Draft Sequences for Rhodococcus spp. Isolates PBTS 1 and PBTS 2.</title>
        <authorList>
            <person name="Stamer R."/>
            <person name="Vereecke D."/>
            <person name="Zhang Y."/>
            <person name="Schilkey F."/>
            <person name="Devitt N."/>
            <person name="Randall J."/>
        </authorList>
    </citation>
    <scope>NUCLEOTIDE SEQUENCE [LARGE SCALE GENOMIC DNA]</scope>
    <source>
        <strain evidence="2">PBTS2</strain>
    </source>
</reference>
<dbReference type="RefSeq" id="WP_201010780.1">
    <property type="nucleotide sequence ID" value="NZ_CP015220.1"/>
</dbReference>
<dbReference type="Proteomes" id="UP000076038">
    <property type="component" value="Chromosome"/>
</dbReference>
<gene>
    <name evidence="1" type="ORF">A3Q41_02404</name>
</gene>
<proteinExistence type="predicted"/>
<organism evidence="1 2">
    <name type="scientific">Rhodococcoides fascians</name>
    <name type="common">Rhodococcus fascians</name>
    <dbReference type="NCBI Taxonomy" id="1828"/>
    <lineage>
        <taxon>Bacteria</taxon>
        <taxon>Bacillati</taxon>
        <taxon>Actinomycetota</taxon>
        <taxon>Actinomycetes</taxon>
        <taxon>Mycobacteriales</taxon>
        <taxon>Nocardiaceae</taxon>
        <taxon>Rhodococcoides</taxon>
    </lineage>
</organism>
<accession>A0A143QKM2</accession>
<keyword evidence="2" id="KW-1185">Reference proteome</keyword>
<name>A0A143QKM2_RHOFA</name>